<dbReference type="InterPro" id="IPR036390">
    <property type="entry name" value="WH_DNA-bd_sf"/>
</dbReference>
<gene>
    <name evidence="8" type="ORF">DFP86_10585</name>
</gene>
<evidence type="ECO:0000259" key="7">
    <source>
        <dbReference type="PROSITE" id="PS50949"/>
    </source>
</evidence>
<keyword evidence="3" id="KW-0663">Pyridoxal phosphate</keyword>
<dbReference type="GO" id="GO:0003700">
    <property type="term" value="F:DNA-binding transcription factor activity"/>
    <property type="evidence" value="ECO:0007669"/>
    <property type="project" value="InterPro"/>
</dbReference>
<evidence type="ECO:0000313" key="9">
    <source>
        <dbReference type="Proteomes" id="UP000295611"/>
    </source>
</evidence>
<dbReference type="GO" id="GO:0030170">
    <property type="term" value="F:pyridoxal phosphate binding"/>
    <property type="evidence" value="ECO:0007669"/>
    <property type="project" value="InterPro"/>
</dbReference>
<dbReference type="GO" id="GO:0003677">
    <property type="term" value="F:DNA binding"/>
    <property type="evidence" value="ECO:0007669"/>
    <property type="project" value="UniProtKB-KW"/>
</dbReference>
<keyword evidence="9" id="KW-1185">Reference proteome</keyword>
<dbReference type="RefSeq" id="WP_133679652.1">
    <property type="nucleotide sequence ID" value="NZ_SNZP01000005.1"/>
</dbReference>
<comment type="caution">
    <text evidence="8">The sequence shown here is derived from an EMBL/GenBank/DDBJ whole genome shotgun (WGS) entry which is preliminary data.</text>
</comment>
<dbReference type="InterPro" id="IPR004839">
    <property type="entry name" value="Aminotransferase_I/II_large"/>
</dbReference>
<evidence type="ECO:0000256" key="4">
    <source>
        <dbReference type="ARBA" id="ARBA00023015"/>
    </source>
</evidence>
<dbReference type="Gene3D" id="1.10.10.10">
    <property type="entry name" value="Winged helix-like DNA-binding domain superfamily/Winged helix DNA-binding domain"/>
    <property type="match status" value="1"/>
</dbReference>
<dbReference type="Gene3D" id="3.90.1150.10">
    <property type="entry name" value="Aspartate Aminotransferase, domain 1"/>
    <property type="match status" value="1"/>
</dbReference>
<comment type="similarity">
    <text evidence="1">In the C-terminal section; belongs to the class-I pyridoxal-phosphate-dependent aminotransferase family.</text>
</comment>
<dbReference type="Gene3D" id="3.40.640.10">
    <property type="entry name" value="Type I PLP-dependent aspartate aminotransferase-like (Major domain)"/>
    <property type="match status" value="1"/>
</dbReference>
<dbReference type="InterPro" id="IPR000524">
    <property type="entry name" value="Tscrpt_reg_HTH_GntR"/>
</dbReference>
<dbReference type="InterPro" id="IPR015424">
    <property type="entry name" value="PyrdxlP-dep_Trfase"/>
</dbReference>
<evidence type="ECO:0000256" key="2">
    <source>
        <dbReference type="ARBA" id="ARBA00021531"/>
    </source>
</evidence>
<dbReference type="OrthoDB" id="9803354at2"/>
<dbReference type="Pfam" id="PF00155">
    <property type="entry name" value="Aminotran_1_2"/>
    <property type="match status" value="1"/>
</dbReference>
<dbReference type="PANTHER" id="PTHR46577">
    <property type="entry name" value="HTH-TYPE TRANSCRIPTIONAL REGULATORY PROTEIN GABR"/>
    <property type="match status" value="1"/>
</dbReference>
<evidence type="ECO:0000256" key="3">
    <source>
        <dbReference type="ARBA" id="ARBA00022898"/>
    </source>
</evidence>
<sequence>MSKYGELVQHLIHSIEHGDYLPGELIPSLRHCEQRFAVSLNTARRAYEELERLGYVEARPRSGYVVAHGAAGANDHLAAPLGAPFINPQLHDTRVLTHAFFNAMRHYQRVLADPALAGLPALRRQIARLAHDEGWEVHANEVLVTCGGMEALSLAISAVTQGQAHPGVAVLLPAFPGLLSRLSEQGVRIWPFDLQPDGMPALDSLEQALAQGRIQAIALMSTYGHPHGLTLGPMARQALLQLAERHDVAIIEDDAYRWLGFHSATPVPLKAADRDGRVLLCATFSKTLTPGYRLGWLLPGRYADICRRLKLAQTLASPLPNQMALAELLAQGKQRPLLDALTSKLAGKVHHLESLLSSHLPWLRHTPAQGGYFVWLRDLPVDTTALAAQAQQHGIQLAPGYWCQPNEAGQRALRINASYYDPAQQAGAFDWLIQALGSAPLRASAGDPAR</sequence>
<keyword evidence="4" id="KW-0805">Transcription regulation</keyword>
<dbReference type="EMBL" id="SNZP01000005">
    <property type="protein sequence ID" value="TDR80230.1"/>
    <property type="molecule type" value="Genomic_DNA"/>
</dbReference>
<dbReference type="PROSITE" id="PS50949">
    <property type="entry name" value="HTH_GNTR"/>
    <property type="match status" value="1"/>
</dbReference>
<proteinExistence type="inferred from homology"/>
<evidence type="ECO:0000256" key="5">
    <source>
        <dbReference type="ARBA" id="ARBA00023125"/>
    </source>
</evidence>
<protein>
    <recommendedName>
        <fullName evidence="2">Putative 8-amino-7-oxononanoate synthase</fullName>
    </recommendedName>
</protein>
<dbReference type="Pfam" id="PF00392">
    <property type="entry name" value="GntR"/>
    <property type="match status" value="1"/>
</dbReference>
<name>A0A4R7B6C5_9NEIS</name>
<dbReference type="InterPro" id="IPR051446">
    <property type="entry name" value="HTH_trans_reg/aminotransferase"/>
</dbReference>
<dbReference type="Proteomes" id="UP000295611">
    <property type="component" value="Unassembled WGS sequence"/>
</dbReference>
<evidence type="ECO:0000256" key="6">
    <source>
        <dbReference type="ARBA" id="ARBA00023163"/>
    </source>
</evidence>
<evidence type="ECO:0000313" key="8">
    <source>
        <dbReference type="EMBL" id="TDR80230.1"/>
    </source>
</evidence>
<evidence type="ECO:0000256" key="1">
    <source>
        <dbReference type="ARBA" id="ARBA00005384"/>
    </source>
</evidence>
<reference evidence="8 9" key="1">
    <citation type="submission" date="2019-03" db="EMBL/GenBank/DDBJ databases">
        <title>Genomic Encyclopedia of Type Strains, Phase III (KMG-III): the genomes of soil and plant-associated and newly described type strains.</title>
        <authorList>
            <person name="Whitman W."/>
        </authorList>
    </citation>
    <scope>NUCLEOTIDE SEQUENCE [LARGE SCALE GENOMIC DNA]</scope>
    <source>
        <strain evidence="8 9">CECT 8976</strain>
    </source>
</reference>
<organism evidence="8 9">
    <name type="scientific">Paludibacterium purpuratum</name>
    <dbReference type="NCBI Taxonomy" id="1144873"/>
    <lineage>
        <taxon>Bacteria</taxon>
        <taxon>Pseudomonadati</taxon>
        <taxon>Pseudomonadota</taxon>
        <taxon>Betaproteobacteria</taxon>
        <taxon>Neisseriales</taxon>
        <taxon>Chromobacteriaceae</taxon>
        <taxon>Paludibacterium</taxon>
    </lineage>
</organism>
<dbReference type="SUPFAM" id="SSF46785">
    <property type="entry name" value="Winged helix' DNA-binding domain"/>
    <property type="match status" value="1"/>
</dbReference>
<dbReference type="PANTHER" id="PTHR46577:SF2">
    <property type="entry name" value="TRANSCRIPTIONAL REGULATORY PROTEIN"/>
    <property type="match status" value="1"/>
</dbReference>
<keyword evidence="5" id="KW-0238">DNA-binding</keyword>
<dbReference type="InterPro" id="IPR036388">
    <property type="entry name" value="WH-like_DNA-bd_sf"/>
</dbReference>
<dbReference type="SUPFAM" id="SSF53383">
    <property type="entry name" value="PLP-dependent transferases"/>
    <property type="match status" value="1"/>
</dbReference>
<accession>A0A4R7B6C5</accession>
<feature type="domain" description="HTH gntR-type" evidence="7">
    <location>
        <begin position="1"/>
        <end position="69"/>
    </location>
</feature>
<dbReference type="CDD" id="cd00609">
    <property type="entry name" value="AAT_like"/>
    <property type="match status" value="1"/>
</dbReference>
<dbReference type="InterPro" id="IPR015421">
    <property type="entry name" value="PyrdxlP-dep_Trfase_major"/>
</dbReference>
<keyword evidence="6" id="KW-0804">Transcription</keyword>
<dbReference type="SMART" id="SM00345">
    <property type="entry name" value="HTH_GNTR"/>
    <property type="match status" value="1"/>
</dbReference>
<dbReference type="InterPro" id="IPR015422">
    <property type="entry name" value="PyrdxlP-dep_Trfase_small"/>
</dbReference>
<dbReference type="AlphaFoldDB" id="A0A4R7B6C5"/>
<dbReference type="CDD" id="cd07377">
    <property type="entry name" value="WHTH_GntR"/>
    <property type="match status" value="1"/>
</dbReference>